<feature type="binding site" evidence="9">
    <location>
        <position position="10"/>
    </location>
    <ligand>
        <name>S-adenosyl-L-methionine</name>
        <dbReference type="ChEBI" id="CHEBI:59789"/>
    </ligand>
</feature>
<dbReference type="Gene3D" id="3.30.950.10">
    <property type="entry name" value="Methyltransferase, Cobalt-precorrin-4 Transmethylase, Domain 2"/>
    <property type="match status" value="1"/>
</dbReference>
<comment type="function">
    <text evidence="1">S-adenosyl-L-methionine-dependent methyltransferase that catalyzes four methylations of the modified target histidine residue in translation elongation factor 2 (EF-2), to form an intermediate called diphthine methyl ester. The four successive methylation reactions represent the second step of diphthamide biosynthesis.</text>
</comment>
<feature type="binding site" evidence="9">
    <location>
        <position position="164"/>
    </location>
    <ligand>
        <name>S-adenosyl-L-methionine</name>
        <dbReference type="ChEBI" id="CHEBI:59789"/>
    </ligand>
</feature>
<dbReference type="PANTHER" id="PTHR10882">
    <property type="entry name" value="DIPHTHINE SYNTHASE"/>
    <property type="match status" value="1"/>
</dbReference>
<dbReference type="InterPro" id="IPR014777">
    <property type="entry name" value="4pyrrole_Mease_sub1"/>
</dbReference>
<evidence type="ECO:0000313" key="11">
    <source>
        <dbReference type="Ensembl" id="ENSCINP00000018685.3"/>
    </source>
</evidence>
<dbReference type="CDD" id="cd11647">
    <property type="entry name" value="DHP5_DphB"/>
    <property type="match status" value="1"/>
</dbReference>
<feature type="domain" description="Tetrapyrrole methylase" evidence="10">
    <location>
        <begin position="3"/>
        <end position="182"/>
    </location>
</feature>
<feature type="binding site" evidence="9">
    <location>
        <position position="88"/>
    </location>
    <ligand>
        <name>S-adenosyl-L-methionine</name>
        <dbReference type="ChEBI" id="CHEBI:59789"/>
    </ligand>
</feature>
<organism evidence="11 12">
    <name type="scientific">Ciona intestinalis</name>
    <name type="common">Transparent sea squirt</name>
    <name type="synonym">Ascidia intestinalis</name>
    <dbReference type="NCBI Taxonomy" id="7719"/>
    <lineage>
        <taxon>Eukaryota</taxon>
        <taxon>Metazoa</taxon>
        <taxon>Chordata</taxon>
        <taxon>Tunicata</taxon>
        <taxon>Ascidiacea</taxon>
        <taxon>Phlebobranchia</taxon>
        <taxon>Cionidae</taxon>
        <taxon>Ciona</taxon>
    </lineage>
</organism>
<feature type="binding site" evidence="9">
    <location>
        <position position="85"/>
    </location>
    <ligand>
        <name>S-adenosyl-L-methionine</name>
        <dbReference type="ChEBI" id="CHEBI:59789"/>
    </ligand>
</feature>
<dbReference type="Pfam" id="PF00590">
    <property type="entry name" value="TP_methylase"/>
    <property type="match status" value="1"/>
</dbReference>
<comment type="pathway">
    <text evidence="2">Protein modification; peptidyl-diphthamide biosynthesis.</text>
</comment>
<dbReference type="PANTHER" id="PTHR10882:SF0">
    <property type="entry name" value="DIPHTHINE METHYL ESTER SYNTHASE"/>
    <property type="match status" value="1"/>
</dbReference>
<evidence type="ECO:0000256" key="6">
    <source>
        <dbReference type="ARBA" id="ARBA00022679"/>
    </source>
</evidence>
<dbReference type="Ensembl" id="ENSCINT00000018685.3">
    <property type="protein sequence ID" value="ENSCINP00000018685.3"/>
    <property type="gene ID" value="ENSCING00000009185.3"/>
</dbReference>
<evidence type="ECO:0000256" key="2">
    <source>
        <dbReference type="ARBA" id="ARBA00005156"/>
    </source>
</evidence>
<proteinExistence type="inferred from homology"/>
<evidence type="ECO:0000256" key="7">
    <source>
        <dbReference type="ARBA" id="ARBA00022691"/>
    </source>
</evidence>
<keyword evidence="12" id="KW-1185">Reference proteome</keyword>
<dbReference type="SUPFAM" id="SSF53790">
    <property type="entry name" value="Tetrapyrrole methylase"/>
    <property type="match status" value="1"/>
</dbReference>
<reference evidence="11" key="4">
    <citation type="submission" date="2025-09" db="UniProtKB">
        <authorList>
            <consortium name="Ensembl"/>
        </authorList>
    </citation>
    <scope>IDENTIFICATION</scope>
</reference>
<dbReference type="InterPro" id="IPR014776">
    <property type="entry name" value="4pyrrole_Mease_sub2"/>
</dbReference>
<comment type="similarity">
    <text evidence="3">Belongs to the diphthine synthase family.</text>
</comment>
<evidence type="ECO:0000256" key="4">
    <source>
        <dbReference type="ARBA" id="ARBA00011927"/>
    </source>
</evidence>
<evidence type="ECO:0000256" key="3">
    <source>
        <dbReference type="ARBA" id="ARBA00006729"/>
    </source>
</evidence>
<dbReference type="UniPathway" id="UPA00559"/>
<dbReference type="GO" id="GO:0032259">
    <property type="term" value="P:methylation"/>
    <property type="evidence" value="ECO:0007669"/>
    <property type="project" value="UniProtKB-KW"/>
</dbReference>
<dbReference type="InParanoid" id="F6YM02"/>
<dbReference type="GO" id="GO:0017183">
    <property type="term" value="P:protein histidyl modification to diphthamide"/>
    <property type="evidence" value="ECO:0007669"/>
    <property type="project" value="UniProtKB-UniPathway"/>
</dbReference>
<keyword evidence="7 9" id="KW-0949">S-adenosyl-L-methionine</keyword>
<protein>
    <recommendedName>
        <fullName evidence="4">diphthine methyl ester synthase</fullName>
        <ecNumber evidence="4">2.1.1.314</ecNumber>
    </recommendedName>
</protein>
<feature type="binding site" evidence="9">
    <location>
        <begin position="113"/>
        <end position="114"/>
    </location>
    <ligand>
        <name>S-adenosyl-L-methionine</name>
        <dbReference type="ChEBI" id="CHEBI:59789"/>
    </ligand>
</feature>
<evidence type="ECO:0000256" key="9">
    <source>
        <dbReference type="PIRSR" id="PIRSR036432-1"/>
    </source>
</evidence>
<dbReference type="OMA" id="HNASIMS"/>
<feature type="binding site" evidence="9">
    <location>
        <position position="251"/>
    </location>
    <ligand>
        <name>S-adenosyl-L-methionine</name>
        <dbReference type="ChEBI" id="CHEBI:59789"/>
    </ligand>
</feature>
<reference evidence="11" key="3">
    <citation type="submission" date="2025-08" db="UniProtKB">
        <authorList>
            <consortium name="Ensembl"/>
        </authorList>
    </citation>
    <scope>IDENTIFICATION</scope>
</reference>
<evidence type="ECO:0000256" key="5">
    <source>
        <dbReference type="ARBA" id="ARBA00022603"/>
    </source>
</evidence>
<dbReference type="GO" id="GO:0141133">
    <property type="term" value="F:diphthine methyl ester synthase activity"/>
    <property type="evidence" value="ECO:0007669"/>
    <property type="project" value="UniProtKB-EC"/>
</dbReference>
<name>F6YM02_CIOIN</name>
<dbReference type="EC" id="2.1.1.314" evidence="4"/>
<dbReference type="STRING" id="7719.ENSCINP00000018685"/>
<dbReference type="FunCoup" id="F6YM02">
    <property type="interactions" value="428"/>
</dbReference>
<keyword evidence="5" id="KW-0489">Methyltransferase</keyword>
<evidence type="ECO:0000313" key="12">
    <source>
        <dbReference type="Proteomes" id="UP000008144"/>
    </source>
</evidence>
<dbReference type="HOGENOM" id="CLU_066040_1_0_1"/>
<dbReference type="PIRSF" id="PIRSF036432">
    <property type="entry name" value="Diphthine_synth"/>
    <property type="match status" value="1"/>
</dbReference>
<evidence type="ECO:0000256" key="1">
    <source>
        <dbReference type="ARBA" id="ARBA00004006"/>
    </source>
</evidence>
<dbReference type="Gene3D" id="3.40.1010.10">
    <property type="entry name" value="Cobalt-precorrin-4 Transmethylase, Domain 1"/>
    <property type="match status" value="1"/>
</dbReference>
<evidence type="ECO:0000259" key="10">
    <source>
        <dbReference type="Pfam" id="PF00590"/>
    </source>
</evidence>
<dbReference type="FunFam" id="3.30.950.10:FF:000004">
    <property type="entry name" value="Diphthine synthase putative"/>
    <property type="match status" value="1"/>
</dbReference>
<comment type="catalytic activity">
    <reaction evidence="8">
        <text>2-[(3S)-amino-3-carboxypropyl]-L-histidyl-[translation elongation factor 2] + 4 S-adenosyl-L-methionine = diphthine methyl ester-[translation elongation factor 2] + 4 S-adenosyl-L-homocysteine + 3 H(+)</text>
        <dbReference type="Rhea" id="RHEA:42652"/>
        <dbReference type="Rhea" id="RHEA-COMP:9749"/>
        <dbReference type="Rhea" id="RHEA-COMP:10173"/>
        <dbReference type="ChEBI" id="CHEBI:15378"/>
        <dbReference type="ChEBI" id="CHEBI:57856"/>
        <dbReference type="ChEBI" id="CHEBI:59789"/>
        <dbReference type="ChEBI" id="CHEBI:73995"/>
        <dbReference type="ChEBI" id="CHEBI:79005"/>
        <dbReference type="EC" id="2.1.1.314"/>
    </reaction>
</comment>
<reference evidence="12" key="1">
    <citation type="journal article" date="2002" name="Science">
        <title>The draft genome of Ciona intestinalis: insights into chordate and vertebrate origins.</title>
        <authorList>
            <person name="Dehal P."/>
            <person name="Satou Y."/>
            <person name="Campbell R.K."/>
            <person name="Chapman J."/>
            <person name="Degnan B."/>
            <person name="De Tomaso A."/>
            <person name="Davidson B."/>
            <person name="Di Gregorio A."/>
            <person name="Gelpke M."/>
            <person name="Goodstein D.M."/>
            <person name="Harafuji N."/>
            <person name="Hastings K.E."/>
            <person name="Ho I."/>
            <person name="Hotta K."/>
            <person name="Huang W."/>
            <person name="Kawashima T."/>
            <person name="Lemaire P."/>
            <person name="Martinez D."/>
            <person name="Meinertzhagen I.A."/>
            <person name="Necula S."/>
            <person name="Nonaka M."/>
            <person name="Putnam N."/>
            <person name="Rash S."/>
            <person name="Saiga H."/>
            <person name="Satake M."/>
            <person name="Terry A."/>
            <person name="Yamada L."/>
            <person name="Wang H.G."/>
            <person name="Awazu S."/>
            <person name="Azumi K."/>
            <person name="Boore J."/>
            <person name="Branno M."/>
            <person name="Chin-Bow S."/>
            <person name="DeSantis R."/>
            <person name="Doyle S."/>
            <person name="Francino P."/>
            <person name="Keys D.N."/>
            <person name="Haga S."/>
            <person name="Hayashi H."/>
            <person name="Hino K."/>
            <person name="Imai K.S."/>
            <person name="Inaba K."/>
            <person name="Kano S."/>
            <person name="Kobayashi K."/>
            <person name="Kobayashi M."/>
            <person name="Lee B.I."/>
            <person name="Makabe K.W."/>
            <person name="Manohar C."/>
            <person name="Matassi G."/>
            <person name="Medina M."/>
            <person name="Mochizuki Y."/>
            <person name="Mount S."/>
            <person name="Morishita T."/>
            <person name="Miura S."/>
            <person name="Nakayama A."/>
            <person name="Nishizaka S."/>
            <person name="Nomoto H."/>
            <person name="Ohta F."/>
            <person name="Oishi K."/>
            <person name="Rigoutsos I."/>
            <person name="Sano M."/>
            <person name="Sasaki A."/>
            <person name="Sasakura Y."/>
            <person name="Shoguchi E."/>
            <person name="Shin-i T."/>
            <person name="Spagnuolo A."/>
            <person name="Stainier D."/>
            <person name="Suzuki M.M."/>
            <person name="Tassy O."/>
            <person name="Takatori N."/>
            <person name="Tokuoka M."/>
            <person name="Yagi K."/>
            <person name="Yoshizaki F."/>
            <person name="Wada S."/>
            <person name="Zhang C."/>
            <person name="Hyatt P.D."/>
            <person name="Larimer F."/>
            <person name="Detter C."/>
            <person name="Doggett N."/>
            <person name="Glavina T."/>
            <person name="Hawkins T."/>
            <person name="Richardson P."/>
            <person name="Lucas S."/>
            <person name="Kohara Y."/>
            <person name="Levine M."/>
            <person name="Satoh N."/>
            <person name="Rokhsar D.S."/>
        </authorList>
    </citation>
    <scope>NUCLEOTIDE SEQUENCE [LARGE SCALE GENOMIC DNA]</scope>
</reference>
<dbReference type="InterPro" id="IPR035996">
    <property type="entry name" value="4pyrrol_Methylase_sf"/>
</dbReference>
<dbReference type="InterPro" id="IPR000878">
    <property type="entry name" value="4pyrrol_Mease"/>
</dbReference>
<dbReference type="AlphaFoldDB" id="F6YM02"/>
<dbReference type="Proteomes" id="UP000008144">
    <property type="component" value="Chromosome 5"/>
</dbReference>
<accession>F6YM02</accession>
<dbReference type="InterPro" id="IPR004551">
    <property type="entry name" value="Dphthn_synthase"/>
</dbReference>
<reference evidence="11" key="2">
    <citation type="journal article" date="2008" name="Genome Biol.">
        <title>Improved genome assembly and evidence-based global gene model set for the chordate Ciona intestinalis: new insight into intron and operon populations.</title>
        <authorList>
            <person name="Satou Y."/>
            <person name="Mineta K."/>
            <person name="Ogasawara M."/>
            <person name="Sasakura Y."/>
            <person name="Shoguchi E."/>
            <person name="Ueno K."/>
            <person name="Yamada L."/>
            <person name="Matsumoto J."/>
            <person name="Wasserscheid J."/>
            <person name="Dewar K."/>
            <person name="Wiley G.B."/>
            <person name="Macmil S.L."/>
            <person name="Roe B.A."/>
            <person name="Zeller R.W."/>
            <person name="Hastings K.E."/>
            <person name="Lemaire P."/>
            <person name="Lindquist E."/>
            <person name="Endo T."/>
            <person name="Hotta K."/>
            <person name="Inaba K."/>
        </authorList>
    </citation>
    <scope>NUCLEOTIDE SEQUENCE [LARGE SCALE GENOMIC DNA]</scope>
    <source>
        <strain evidence="11">wild type</strain>
    </source>
</reference>
<sequence>MVFYLIGLGLGNPEDVTVKGLKAIKSADRVYLEAYTSILTCGKSALEEFYGRSIILADRDMVEQNSNELLRDAKKQNVVFLVVGDPFGATTHSDLVLRALEQEIPYKVIHNASIMNAVGCCGLQLYNFGETVSIVFWTDTWKPSSFCDKINENLKRGMHTLCLLDIKVKEQSIENLMRGKKVYEPPRYMTSNLACQQLLEVVEDKQSESENSVLTKETMCVSLACVGSDEQKIVAAPLNQLVNCELGPVLHSLIITGTLHPLEYDFLKICTVLYNESHSNTAKAR</sequence>
<gene>
    <name evidence="11" type="primary">LOC100181968</name>
</gene>
<dbReference type="GeneTree" id="ENSGT00390000010568"/>
<feature type="binding site" evidence="9">
    <location>
        <position position="226"/>
    </location>
    <ligand>
        <name>S-adenosyl-L-methionine</name>
        <dbReference type="ChEBI" id="CHEBI:59789"/>
    </ligand>
</feature>
<dbReference type="FunFam" id="3.40.1010.10:FF:000004">
    <property type="entry name" value="Putative diphthine synthase"/>
    <property type="match status" value="1"/>
</dbReference>
<dbReference type="EMBL" id="EAAA01002225">
    <property type="status" value="NOT_ANNOTATED_CDS"/>
    <property type="molecule type" value="Genomic_DNA"/>
</dbReference>
<keyword evidence="6" id="KW-0808">Transferase</keyword>
<evidence type="ECO:0000256" key="8">
    <source>
        <dbReference type="ARBA" id="ARBA00048752"/>
    </source>
</evidence>
<dbReference type="NCBIfam" id="TIGR00522">
    <property type="entry name" value="dph5"/>
    <property type="match status" value="1"/>
</dbReference>